<dbReference type="PANTHER" id="PTHR23502">
    <property type="entry name" value="MAJOR FACILITATOR SUPERFAMILY"/>
    <property type="match status" value="1"/>
</dbReference>
<dbReference type="InterPro" id="IPR020846">
    <property type="entry name" value="MFS_dom"/>
</dbReference>
<evidence type="ECO:0000256" key="1">
    <source>
        <dbReference type="ARBA" id="ARBA00004141"/>
    </source>
</evidence>
<feature type="transmembrane region" description="Helical" evidence="6">
    <location>
        <begin position="381"/>
        <end position="407"/>
    </location>
</feature>
<feature type="transmembrane region" description="Helical" evidence="6">
    <location>
        <begin position="194"/>
        <end position="217"/>
    </location>
</feature>
<dbReference type="SUPFAM" id="SSF103473">
    <property type="entry name" value="MFS general substrate transporter"/>
    <property type="match status" value="1"/>
</dbReference>
<feature type="transmembrane region" description="Helical" evidence="6">
    <location>
        <begin position="496"/>
        <end position="516"/>
    </location>
</feature>
<protein>
    <submittedName>
        <fullName evidence="8">Major facilitator superfamily domain-containing protein</fullName>
    </submittedName>
</protein>
<sequence length="595" mass="65801">MPGWKYAFSLTRPAVQAATPPGTVRLIEHSITRENGRYVDRVANYPMPTLDPADPLNWAPWRKVVCMVSVSLYAFVSNFISACMAPALPIWNLQFPDDPKGVDQLMQLVAYNILLMGLGNVWLVPLANIFGRRPIILLSTLMLFISTVCGATTANFYGILVVRMFQGFAASASETVVPAIVGEMFFVHERGAWMAFYTAALAGGSVVGGISGGYIAIRLGWFQVFWVSAALAGLVFICSVLWIPETIYDRGAHCLPIQRNLPRPSRYMPRTPAPYLSLVTLPSMRMTVPSRFRWTGGMSSDLTWYQPSSSGDLTSSASTTPRMSKQGRSSHATGVTGFNVPNLPQSAFPPYTYEDSLKLGMYRGRIWYQFKKPWYTLRLPAVWVVMLQYGGLVGAVAVISTVGPLILSLQPYEWGQNTGLLFIGALIGIVVGGLATGFLADYRLKKLAKNQDHGYAEPESRLPIMLPALAIGTGGLLVFGFCAQYPGQYQWVGLEFAYGMVAFALAQVPSIWFSYLIDAYNQLASDCFVIICIFRGVIPFIWLVFVIQWVQRDGYLIPFGGFTVIMSVFSLLIVPLLWTGKRMRIATARYVVSNQ</sequence>
<comment type="subcellular location">
    <subcellularLocation>
        <location evidence="1">Membrane</location>
        <topology evidence="1">Multi-pass membrane protein</topology>
    </subcellularLocation>
</comment>
<evidence type="ECO:0000256" key="2">
    <source>
        <dbReference type="ARBA" id="ARBA00022692"/>
    </source>
</evidence>
<feature type="transmembrane region" description="Helical" evidence="6">
    <location>
        <begin position="223"/>
        <end position="243"/>
    </location>
</feature>
<evidence type="ECO:0000259" key="7">
    <source>
        <dbReference type="PROSITE" id="PS50850"/>
    </source>
</evidence>
<dbReference type="Pfam" id="PF07690">
    <property type="entry name" value="MFS_1"/>
    <property type="match status" value="1"/>
</dbReference>
<keyword evidence="2 6" id="KW-0812">Transmembrane</keyword>
<evidence type="ECO:0000256" key="6">
    <source>
        <dbReference type="SAM" id="Phobius"/>
    </source>
</evidence>
<feature type="transmembrane region" description="Helical" evidence="6">
    <location>
        <begin position="462"/>
        <end position="481"/>
    </location>
</feature>
<feature type="transmembrane region" description="Helical" evidence="6">
    <location>
        <begin position="135"/>
        <end position="159"/>
    </location>
</feature>
<dbReference type="EMBL" id="MU865299">
    <property type="protein sequence ID" value="KAK4230413.1"/>
    <property type="molecule type" value="Genomic_DNA"/>
</dbReference>
<evidence type="ECO:0000313" key="8">
    <source>
        <dbReference type="EMBL" id="KAK4230413.1"/>
    </source>
</evidence>
<dbReference type="InterPro" id="IPR011701">
    <property type="entry name" value="MFS"/>
</dbReference>
<evidence type="ECO:0000313" key="9">
    <source>
        <dbReference type="Proteomes" id="UP001301958"/>
    </source>
</evidence>
<reference evidence="8" key="1">
    <citation type="journal article" date="2023" name="Mol. Phylogenet. Evol.">
        <title>Genome-scale phylogeny and comparative genomics of the fungal order Sordariales.</title>
        <authorList>
            <person name="Hensen N."/>
            <person name="Bonometti L."/>
            <person name="Westerberg I."/>
            <person name="Brannstrom I.O."/>
            <person name="Guillou S."/>
            <person name="Cros-Aarteil S."/>
            <person name="Calhoun S."/>
            <person name="Haridas S."/>
            <person name="Kuo A."/>
            <person name="Mondo S."/>
            <person name="Pangilinan J."/>
            <person name="Riley R."/>
            <person name="LaButti K."/>
            <person name="Andreopoulos B."/>
            <person name="Lipzen A."/>
            <person name="Chen C."/>
            <person name="Yan M."/>
            <person name="Daum C."/>
            <person name="Ng V."/>
            <person name="Clum A."/>
            <person name="Steindorff A."/>
            <person name="Ohm R.A."/>
            <person name="Martin F."/>
            <person name="Silar P."/>
            <person name="Natvig D.O."/>
            <person name="Lalanne C."/>
            <person name="Gautier V."/>
            <person name="Ament-Velasquez S.L."/>
            <person name="Kruys A."/>
            <person name="Hutchinson M.I."/>
            <person name="Powell A.J."/>
            <person name="Barry K."/>
            <person name="Miller A.N."/>
            <person name="Grigoriev I.V."/>
            <person name="Debuchy R."/>
            <person name="Gladieux P."/>
            <person name="Hiltunen Thoren M."/>
            <person name="Johannesson H."/>
        </authorList>
    </citation>
    <scope>NUCLEOTIDE SEQUENCE</scope>
    <source>
        <strain evidence="8">CBS 990.96</strain>
    </source>
</reference>
<feature type="transmembrane region" description="Helical" evidence="6">
    <location>
        <begin position="64"/>
        <end position="88"/>
    </location>
</feature>
<dbReference type="InterPro" id="IPR036259">
    <property type="entry name" value="MFS_trans_sf"/>
</dbReference>
<gene>
    <name evidence="8" type="ORF">QBC38DRAFT_469466</name>
</gene>
<dbReference type="Proteomes" id="UP001301958">
    <property type="component" value="Unassembled WGS sequence"/>
</dbReference>
<reference evidence="8" key="2">
    <citation type="submission" date="2023-05" db="EMBL/GenBank/DDBJ databases">
        <authorList>
            <consortium name="Lawrence Berkeley National Laboratory"/>
            <person name="Steindorff A."/>
            <person name="Hensen N."/>
            <person name="Bonometti L."/>
            <person name="Westerberg I."/>
            <person name="Brannstrom I.O."/>
            <person name="Guillou S."/>
            <person name="Cros-Aarteil S."/>
            <person name="Calhoun S."/>
            <person name="Haridas S."/>
            <person name="Kuo A."/>
            <person name="Mondo S."/>
            <person name="Pangilinan J."/>
            <person name="Riley R."/>
            <person name="Labutti K."/>
            <person name="Andreopoulos B."/>
            <person name="Lipzen A."/>
            <person name="Chen C."/>
            <person name="Yanf M."/>
            <person name="Daum C."/>
            <person name="Ng V."/>
            <person name="Clum A."/>
            <person name="Ohm R."/>
            <person name="Martin F."/>
            <person name="Silar P."/>
            <person name="Natvig D."/>
            <person name="Lalanne C."/>
            <person name="Gautier V."/>
            <person name="Ament-Velasquez S.L."/>
            <person name="Kruys A."/>
            <person name="Hutchinson M.I."/>
            <person name="Powell A.J."/>
            <person name="Barry K."/>
            <person name="Miller A.N."/>
            <person name="Grigoriev I.V."/>
            <person name="Debuchy R."/>
            <person name="Gladieux P."/>
            <person name="Thoren M.H."/>
            <person name="Johannesson H."/>
        </authorList>
    </citation>
    <scope>NUCLEOTIDE SEQUENCE</scope>
    <source>
        <strain evidence="8">CBS 990.96</strain>
    </source>
</reference>
<feature type="transmembrane region" description="Helical" evidence="6">
    <location>
        <begin position="419"/>
        <end position="442"/>
    </location>
</feature>
<evidence type="ECO:0000256" key="5">
    <source>
        <dbReference type="SAM" id="MobiDB-lite"/>
    </source>
</evidence>
<feature type="transmembrane region" description="Helical" evidence="6">
    <location>
        <begin position="108"/>
        <end position="128"/>
    </location>
</feature>
<dbReference type="Gene3D" id="1.20.1250.20">
    <property type="entry name" value="MFS general substrate transporter like domains"/>
    <property type="match status" value="2"/>
</dbReference>
<feature type="transmembrane region" description="Helical" evidence="6">
    <location>
        <begin position="528"/>
        <end position="550"/>
    </location>
</feature>
<accession>A0AAN7BVJ3</accession>
<dbReference type="GO" id="GO:0005886">
    <property type="term" value="C:plasma membrane"/>
    <property type="evidence" value="ECO:0007669"/>
    <property type="project" value="TreeGrafter"/>
</dbReference>
<evidence type="ECO:0000256" key="4">
    <source>
        <dbReference type="ARBA" id="ARBA00023136"/>
    </source>
</evidence>
<feature type="transmembrane region" description="Helical" evidence="6">
    <location>
        <begin position="556"/>
        <end position="579"/>
    </location>
</feature>
<organism evidence="8 9">
    <name type="scientific">Podospora fimiseda</name>
    <dbReference type="NCBI Taxonomy" id="252190"/>
    <lineage>
        <taxon>Eukaryota</taxon>
        <taxon>Fungi</taxon>
        <taxon>Dikarya</taxon>
        <taxon>Ascomycota</taxon>
        <taxon>Pezizomycotina</taxon>
        <taxon>Sordariomycetes</taxon>
        <taxon>Sordariomycetidae</taxon>
        <taxon>Sordariales</taxon>
        <taxon>Podosporaceae</taxon>
        <taxon>Podospora</taxon>
    </lineage>
</organism>
<dbReference type="AlphaFoldDB" id="A0AAN7BVJ3"/>
<keyword evidence="4 6" id="KW-0472">Membrane</keyword>
<evidence type="ECO:0000256" key="3">
    <source>
        <dbReference type="ARBA" id="ARBA00022989"/>
    </source>
</evidence>
<name>A0AAN7BVJ3_9PEZI</name>
<keyword evidence="3 6" id="KW-1133">Transmembrane helix</keyword>
<feature type="region of interest" description="Disordered" evidence="5">
    <location>
        <begin position="308"/>
        <end position="338"/>
    </location>
</feature>
<feature type="compositionally biased region" description="Polar residues" evidence="5">
    <location>
        <begin position="321"/>
        <end position="333"/>
    </location>
</feature>
<feature type="transmembrane region" description="Helical" evidence="6">
    <location>
        <begin position="165"/>
        <end position="187"/>
    </location>
</feature>
<comment type="caution">
    <text evidence="8">The sequence shown here is derived from an EMBL/GenBank/DDBJ whole genome shotgun (WGS) entry which is preliminary data.</text>
</comment>
<proteinExistence type="predicted"/>
<dbReference type="PANTHER" id="PTHR23502:SF181">
    <property type="entry name" value="MAJOR FACILITATOR SUPERFAMILY (MFS) PROFILE DOMAIN-CONTAINING PROTEIN"/>
    <property type="match status" value="1"/>
</dbReference>
<dbReference type="GO" id="GO:0022857">
    <property type="term" value="F:transmembrane transporter activity"/>
    <property type="evidence" value="ECO:0007669"/>
    <property type="project" value="InterPro"/>
</dbReference>
<dbReference type="PROSITE" id="PS50850">
    <property type="entry name" value="MFS"/>
    <property type="match status" value="1"/>
</dbReference>
<feature type="domain" description="Major facilitator superfamily (MFS) profile" evidence="7">
    <location>
        <begin position="66"/>
        <end position="595"/>
    </location>
</feature>
<keyword evidence="9" id="KW-1185">Reference proteome</keyword>
<feature type="compositionally biased region" description="Low complexity" evidence="5">
    <location>
        <begin position="308"/>
        <end position="320"/>
    </location>
</feature>